<dbReference type="SUPFAM" id="SSF52540">
    <property type="entry name" value="P-loop containing nucleoside triphosphate hydrolases"/>
    <property type="match status" value="1"/>
</dbReference>
<feature type="region of interest" description="Disordered" evidence="1">
    <location>
        <begin position="380"/>
        <end position="405"/>
    </location>
</feature>
<dbReference type="Gene3D" id="3.40.50.300">
    <property type="entry name" value="P-loop containing nucleotide triphosphate hydrolases"/>
    <property type="match status" value="1"/>
</dbReference>
<proteinExistence type="predicted"/>
<protein>
    <submittedName>
        <fullName evidence="2">AAA family ATPase</fullName>
    </submittedName>
</protein>
<dbReference type="RefSeq" id="WP_254164215.1">
    <property type="nucleotide sequence ID" value="NZ_JAHESF010000014.1"/>
</dbReference>
<accession>A0AAP2GJP6</accession>
<gene>
    <name evidence="2" type="ORF">KK083_15230</name>
</gene>
<dbReference type="Proteomes" id="UP001319200">
    <property type="component" value="Unassembled WGS sequence"/>
</dbReference>
<dbReference type="EMBL" id="JAHESF010000014">
    <property type="protein sequence ID" value="MBT1698244.1"/>
    <property type="molecule type" value="Genomic_DNA"/>
</dbReference>
<evidence type="ECO:0000256" key="1">
    <source>
        <dbReference type="SAM" id="MobiDB-lite"/>
    </source>
</evidence>
<comment type="caution">
    <text evidence="2">The sequence shown here is derived from an EMBL/GenBank/DDBJ whole genome shotgun (WGS) entry which is preliminary data.</text>
</comment>
<evidence type="ECO:0000313" key="2">
    <source>
        <dbReference type="EMBL" id="MBT1698244.1"/>
    </source>
</evidence>
<dbReference type="Pfam" id="PF13481">
    <property type="entry name" value="AAA_25"/>
    <property type="match status" value="1"/>
</dbReference>
<evidence type="ECO:0000313" key="3">
    <source>
        <dbReference type="Proteomes" id="UP001319200"/>
    </source>
</evidence>
<name>A0AAP2GJP6_9BACT</name>
<organism evidence="2 3">
    <name type="scientific">Chryseosolibacter histidini</name>
    <dbReference type="NCBI Taxonomy" id="2782349"/>
    <lineage>
        <taxon>Bacteria</taxon>
        <taxon>Pseudomonadati</taxon>
        <taxon>Bacteroidota</taxon>
        <taxon>Cytophagia</taxon>
        <taxon>Cytophagales</taxon>
        <taxon>Chryseotaleaceae</taxon>
        <taxon>Chryseosolibacter</taxon>
    </lineage>
</organism>
<dbReference type="AlphaFoldDB" id="A0AAP2GJP6"/>
<reference evidence="2 3" key="1">
    <citation type="submission" date="2021-05" db="EMBL/GenBank/DDBJ databases">
        <title>A Polyphasic approach of four new species of the genus Ohtaekwangia: Ohtaekwangia histidinii sp. nov., Ohtaekwangia cretensis sp. nov., Ohtaekwangia indiensis sp. nov., Ohtaekwangia reichenbachii sp. nov. from diverse environment.</title>
        <authorList>
            <person name="Octaviana S."/>
        </authorList>
    </citation>
    <scope>NUCLEOTIDE SEQUENCE [LARGE SCALE GENOMIC DNA]</scope>
    <source>
        <strain evidence="2 3">PWU4</strain>
    </source>
</reference>
<sequence>MSLTDELRVIESKSSKAKSLIGSCPEMSFAYQTKQEVPALSVNGSICGYRGEVGAFMALPGVGKTCLTNEGLVAAFFASRYSLQNVDCFDIKYNSVGRKCLLGDTERTEGDCSKTYNNLFKRLGSPTSILSDDHQHIKDLTHLVMAEIGDVKKLRMTLEEYVGTGEYELVILDGILDFTISMLDDKDAMKVIKWIRALAVKYNCLIVTTIHPNKGTDSPAGHVGAFLYRWCRFLLLLRSTSDKNIKEVTADFPFAKLSHANIAEFEPIYFSWNPSAGMMTTCQAPAPPTYKINFLKQAVMELRLNHNQIPSAVLKEKYCHLAGVKPETAKKHILKAVEDGLLIQSGEGKATCYLPASDWNLSSTSHSGIDAPYIYKGAIPESESQDAKSPNDTRINGKGYPNDWD</sequence>
<keyword evidence="3" id="KW-1185">Reference proteome</keyword>
<dbReference type="InterPro" id="IPR027417">
    <property type="entry name" value="P-loop_NTPase"/>
</dbReference>